<dbReference type="Proteomes" id="UP000241808">
    <property type="component" value="Unassembled WGS sequence"/>
</dbReference>
<comment type="caution">
    <text evidence="1">The sequence shown here is derived from an EMBL/GenBank/DDBJ whole genome shotgun (WGS) entry which is preliminary data.</text>
</comment>
<accession>A0A2T4YP34</accession>
<dbReference type="Pfam" id="PF13489">
    <property type="entry name" value="Methyltransf_23"/>
    <property type="match status" value="1"/>
</dbReference>
<dbReference type="Gene3D" id="3.40.50.150">
    <property type="entry name" value="Vaccinia Virus protein VP39"/>
    <property type="match status" value="1"/>
</dbReference>
<evidence type="ECO:0000313" key="1">
    <source>
        <dbReference type="EMBL" id="PTM45281.1"/>
    </source>
</evidence>
<reference evidence="1 2" key="1">
    <citation type="submission" date="2018-04" db="EMBL/GenBank/DDBJ databases">
        <title>Genomic Encyclopedia of Archaeal and Bacterial Type Strains, Phase II (KMG-II): from individual species to whole genera.</title>
        <authorList>
            <person name="Goeker M."/>
        </authorList>
    </citation>
    <scope>NUCLEOTIDE SEQUENCE [LARGE SCALE GENOMIC DNA]</scope>
    <source>
        <strain evidence="1 2">DSM 25521</strain>
    </source>
</reference>
<organism evidence="1 2">
    <name type="scientific">Phreatobacter oligotrophus</name>
    <dbReference type="NCBI Taxonomy" id="1122261"/>
    <lineage>
        <taxon>Bacteria</taxon>
        <taxon>Pseudomonadati</taxon>
        <taxon>Pseudomonadota</taxon>
        <taxon>Alphaproteobacteria</taxon>
        <taxon>Hyphomicrobiales</taxon>
        <taxon>Phreatobacteraceae</taxon>
        <taxon>Phreatobacter</taxon>
    </lineage>
</organism>
<dbReference type="InterPro" id="IPR029063">
    <property type="entry name" value="SAM-dependent_MTases_sf"/>
</dbReference>
<name>A0A2T4YP34_9HYPH</name>
<keyword evidence="2" id="KW-1185">Reference proteome</keyword>
<dbReference type="GO" id="GO:0032259">
    <property type="term" value="P:methylation"/>
    <property type="evidence" value="ECO:0007669"/>
    <property type="project" value="UniProtKB-KW"/>
</dbReference>
<gene>
    <name evidence="1" type="ORF">C8P69_1324</name>
</gene>
<evidence type="ECO:0000313" key="2">
    <source>
        <dbReference type="Proteomes" id="UP000241808"/>
    </source>
</evidence>
<dbReference type="RefSeq" id="WP_170118368.1">
    <property type="nucleotide sequence ID" value="NZ_PZZL01000032.1"/>
</dbReference>
<dbReference type="SUPFAM" id="SSF53335">
    <property type="entry name" value="S-adenosyl-L-methionine-dependent methyltransferases"/>
    <property type="match status" value="1"/>
</dbReference>
<proteinExistence type="predicted"/>
<sequence>MPRVAVGTVADHCDSVDHFGPLATHQGDMKDMQRCWVMKAILATAHPGAKLLEIGAGEPVVAGLLARLGYDVTIIDPYDGCGNGPTSFDHYCSEYPDVRFRREYLNELTVIEPEFDVIYSISVLEHVPLDNMANLFEGVRKASVEGAVYIHAVDHVLRGIGSDYHLDMLTHVAADCHIRASDLADALDFAADDPDTYFLSAEAHNRWRGATPYEQFPMRRCISVQFRGD</sequence>
<protein>
    <submittedName>
        <fullName evidence="1">Methyltransferase family protein</fullName>
    </submittedName>
</protein>
<dbReference type="AlphaFoldDB" id="A0A2T4YP34"/>
<dbReference type="GO" id="GO:0008168">
    <property type="term" value="F:methyltransferase activity"/>
    <property type="evidence" value="ECO:0007669"/>
    <property type="project" value="UniProtKB-KW"/>
</dbReference>
<keyword evidence="1" id="KW-0808">Transferase</keyword>
<dbReference type="EMBL" id="PZZL01000032">
    <property type="protein sequence ID" value="PTM45281.1"/>
    <property type="molecule type" value="Genomic_DNA"/>
</dbReference>
<keyword evidence="1" id="KW-0489">Methyltransferase</keyword>